<comment type="caution">
    <text evidence="1">The sequence shown here is derived from an EMBL/GenBank/DDBJ whole genome shotgun (WGS) entry which is preliminary data.</text>
</comment>
<sequence length="63" mass="7501">MTVEWEYEVKPESYYQAFTSDQERLNYDIKAIKDDPWLMLETGEWTTVEIKGELIEEKEASHG</sequence>
<evidence type="ECO:0000313" key="2">
    <source>
        <dbReference type="Proteomes" id="UP000679779"/>
    </source>
</evidence>
<keyword evidence="2" id="KW-1185">Reference proteome</keyword>
<gene>
    <name evidence="1" type="ORF">J2TS6_48260</name>
</gene>
<dbReference type="AlphaFoldDB" id="A0A920CBQ9"/>
<accession>A0A920CBQ9</accession>
<proteinExistence type="predicted"/>
<dbReference type="EMBL" id="BORQ01000007">
    <property type="protein sequence ID" value="GIO33685.1"/>
    <property type="molecule type" value="Genomic_DNA"/>
</dbReference>
<protein>
    <submittedName>
        <fullName evidence="1">Uncharacterized protein</fullName>
    </submittedName>
</protein>
<evidence type="ECO:0000313" key="1">
    <source>
        <dbReference type="EMBL" id="GIO33685.1"/>
    </source>
</evidence>
<organism evidence="1 2">
    <name type="scientific">Paenibacillus albilobatus</name>
    <dbReference type="NCBI Taxonomy" id="2716884"/>
    <lineage>
        <taxon>Bacteria</taxon>
        <taxon>Bacillati</taxon>
        <taxon>Bacillota</taxon>
        <taxon>Bacilli</taxon>
        <taxon>Bacillales</taxon>
        <taxon>Paenibacillaceae</taxon>
        <taxon>Paenibacillus</taxon>
    </lineage>
</organism>
<dbReference type="Proteomes" id="UP000679779">
    <property type="component" value="Unassembled WGS sequence"/>
</dbReference>
<dbReference type="RefSeq" id="WP_160045687.1">
    <property type="nucleotide sequence ID" value="NZ_BORQ01000007.1"/>
</dbReference>
<name>A0A920CBQ9_9BACL</name>
<reference evidence="1" key="1">
    <citation type="submission" date="2021-03" db="EMBL/GenBank/DDBJ databases">
        <title>Antimicrobial resistance genes in bacteria isolated from Japanese honey, and their potential for conferring macrolide and lincosamide resistance in the American foulbrood pathogen Paenibacillus larvae.</title>
        <authorList>
            <person name="Okamoto M."/>
            <person name="Kumagai M."/>
            <person name="Kanamori H."/>
            <person name="Takamatsu D."/>
        </authorList>
    </citation>
    <scope>NUCLEOTIDE SEQUENCE</scope>
    <source>
        <strain evidence="1">J2TS6</strain>
    </source>
</reference>